<evidence type="ECO:0000313" key="2">
    <source>
        <dbReference type="EMBL" id="ONU85241.1"/>
    </source>
</evidence>
<sequence>MFGVQIGEQIGHGAAAGGREKCGPDIISRPRDAVSDPSGRRSHARCRPVAHASRQARAGKAMAGRWASIYNCQIRHPIHAFFGRFPT</sequence>
<evidence type="ECO:0000313" key="3">
    <source>
        <dbReference type="Proteomes" id="UP000188543"/>
    </source>
</evidence>
<dbReference type="GO" id="GO:0004812">
    <property type="term" value="F:aminoacyl-tRNA ligase activity"/>
    <property type="evidence" value="ECO:0007669"/>
    <property type="project" value="UniProtKB-KW"/>
</dbReference>
<proteinExistence type="predicted"/>
<keyword evidence="2" id="KW-0436">Ligase</keyword>
<dbReference type="AlphaFoldDB" id="A0A1V2W3N5"/>
<dbReference type="EMBL" id="MUTJ01000052">
    <property type="protein sequence ID" value="ONU85241.1"/>
    <property type="molecule type" value="Genomic_DNA"/>
</dbReference>
<organism evidence="2 3">
    <name type="scientific">Burkholderia cenocepacia</name>
    <dbReference type="NCBI Taxonomy" id="95486"/>
    <lineage>
        <taxon>Bacteria</taxon>
        <taxon>Pseudomonadati</taxon>
        <taxon>Pseudomonadota</taxon>
        <taxon>Betaproteobacteria</taxon>
        <taxon>Burkholderiales</taxon>
        <taxon>Burkholderiaceae</taxon>
        <taxon>Burkholderia</taxon>
        <taxon>Burkholderia cepacia complex</taxon>
    </lineage>
</organism>
<keyword evidence="2" id="KW-0030">Aminoacyl-tRNA synthetase</keyword>
<evidence type="ECO:0000256" key="1">
    <source>
        <dbReference type="SAM" id="MobiDB-lite"/>
    </source>
</evidence>
<feature type="region of interest" description="Disordered" evidence="1">
    <location>
        <begin position="1"/>
        <end position="54"/>
    </location>
</feature>
<protein>
    <submittedName>
        <fullName evidence="2">Valyl-tRNA synthetase</fullName>
    </submittedName>
</protein>
<name>A0A1V2W3N5_9BURK</name>
<gene>
    <name evidence="2" type="ORF">A8E72_16290</name>
</gene>
<feature type="compositionally biased region" description="Basic and acidic residues" evidence="1">
    <location>
        <begin position="18"/>
        <end position="34"/>
    </location>
</feature>
<dbReference type="OrthoDB" id="9010573at2"/>
<comment type="caution">
    <text evidence="2">The sequence shown here is derived from an EMBL/GenBank/DDBJ whole genome shotgun (WGS) entry which is preliminary data.</text>
</comment>
<reference evidence="2 3" key="1">
    <citation type="submission" date="2016-08" db="EMBL/GenBank/DDBJ databases">
        <authorList>
            <person name="Seilhamer J.J."/>
        </authorList>
    </citation>
    <scope>NUCLEOTIDE SEQUENCE [LARGE SCALE GENOMIC DNA]</scope>
    <source>
        <strain evidence="2 3">VC14762</strain>
    </source>
</reference>
<dbReference type="Proteomes" id="UP000188543">
    <property type="component" value="Unassembled WGS sequence"/>
</dbReference>
<accession>A0A1V2W3N5</accession>